<evidence type="ECO:0000256" key="3">
    <source>
        <dbReference type="ARBA" id="ARBA00023012"/>
    </source>
</evidence>
<evidence type="ECO:0000256" key="4">
    <source>
        <dbReference type="SAM" id="Coils"/>
    </source>
</evidence>
<evidence type="ECO:0000259" key="7">
    <source>
        <dbReference type="Pfam" id="PF07730"/>
    </source>
</evidence>
<gene>
    <name evidence="8" type="ORF">DXX92_02550</name>
</gene>
<feature type="domain" description="Histidine kinase/HSP90-like ATPase" evidence="6">
    <location>
        <begin position="299"/>
        <end position="383"/>
    </location>
</feature>
<keyword evidence="5" id="KW-0812">Transmembrane</keyword>
<dbReference type="AlphaFoldDB" id="A0A3E0UCL3"/>
<dbReference type="RefSeq" id="WP_115998994.1">
    <property type="nucleotide sequence ID" value="NZ_QUOV01000001.1"/>
</dbReference>
<evidence type="ECO:0000256" key="5">
    <source>
        <dbReference type="SAM" id="Phobius"/>
    </source>
</evidence>
<dbReference type="OrthoDB" id="9797605at2"/>
<dbReference type="InterPro" id="IPR011712">
    <property type="entry name" value="Sig_transdc_His_kin_sub3_dim/P"/>
</dbReference>
<dbReference type="Pfam" id="PF07730">
    <property type="entry name" value="HisKA_3"/>
    <property type="match status" value="1"/>
</dbReference>
<dbReference type="Gene3D" id="1.20.5.1930">
    <property type="match status" value="1"/>
</dbReference>
<dbReference type="SUPFAM" id="SSF55874">
    <property type="entry name" value="ATPase domain of HSP90 chaperone/DNA topoisomerase II/histidine kinase"/>
    <property type="match status" value="1"/>
</dbReference>
<dbReference type="Proteomes" id="UP000256999">
    <property type="component" value="Unassembled WGS sequence"/>
</dbReference>
<dbReference type="Pfam" id="PF02518">
    <property type="entry name" value="HATPase_c"/>
    <property type="match status" value="1"/>
</dbReference>
<reference evidence="8 9" key="1">
    <citation type="submission" date="2018-08" db="EMBL/GenBank/DDBJ databases">
        <title>Thalassotalea euphylliae genome.</title>
        <authorList>
            <person name="Summers S."/>
            <person name="Rice S.A."/>
            <person name="Freckelton M.L."/>
            <person name="Nedved B.T."/>
            <person name="Hadfield M.G."/>
        </authorList>
    </citation>
    <scope>NUCLEOTIDE SEQUENCE [LARGE SCALE GENOMIC DNA]</scope>
    <source>
        <strain evidence="8 9">H2</strain>
    </source>
</reference>
<feature type="transmembrane region" description="Helical" evidence="5">
    <location>
        <begin position="77"/>
        <end position="105"/>
    </location>
</feature>
<dbReference type="Gene3D" id="3.30.565.10">
    <property type="entry name" value="Histidine kinase-like ATPase, C-terminal domain"/>
    <property type="match status" value="1"/>
</dbReference>
<dbReference type="PANTHER" id="PTHR24421:SF59">
    <property type="entry name" value="OXYGEN SENSOR HISTIDINE KINASE NREB"/>
    <property type="match status" value="1"/>
</dbReference>
<proteinExistence type="predicted"/>
<dbReference type="GO" id="GO:0046983">
    <property type="term" value="F:protein dimerization activity"/>
    <property type="evidence" value="ECO:0007669"/>
    <property type="project" value="InterPro"/>
</dbReference>
<dbReference type="GO" id="GO:0016020">
    <property type="term" value="C:membrane"/>
    <property type="evidence" value="ECO:0007669"/>
    <property type="project" value="InterPro"/>
</dbReference>
<dbReference type="InterPro" id="IPR050482">
    <property type="entry name" value="Sensor_HK_TwoCompSys"/>
</dbReference>
<feature type="transmembrane region" description="Helical" evidence="5">
    <location>
        <begin position="46"/>
        <end position="65"/>
    </location>
</feature>
<keyword evidence="2 8" id="KW-0418">Kinase</keyword>
<name>A0A3E0UCL3_9GAMM</name>
<organism evidence="8 9">
    <name type="scientific">Thalassotalea euphylliae</name>
    <dbReference type="NCBI Taxonomy" id="1655234"/>
    <lineage>
        <taxon>Bacteria</taxon>
        <taxon>Pseudomonadati</taxon>
        <taxon>Pseudomonadota</taxon>
        <taxon>Gammaproteobacteria</taxon>
        <taxon>Alteromonadales</taxon>
        <taxon>Colwelliaceae</taxon>
        <taxon>Thalassotalea</taxon>
    </lineage>
</organism>
<evidence type="ECO:0000256" key="1">
    <source>
        <dbReference type="ARBA" id="ARBA00022679"/>
    </source>
</evidence>
<accession>A0A3E0UCL3</accession>
<dbReference type="InterPro" id="IPR003594">
    <property type="entry name" value="HATPase_dom"/>
</dbReference>
<keyword evidence="4" id="KW-0175">Coiled coil</keyword>
<keyword evidence="5" id="KW-0472">Membrane</keyword>
<dbReference type="PANTHER" id="PTHR24421">
    <property type="entry name" value="NITRATE/NITRITE SENSOR PROTEIN NARX-RELATED"/>
    <property type="match status" value="1"/>
</dbReference>
<dbReference type="InterPro" id="IPR036890">
    <property type="entry name" value="HATPase_C_sf"/>
</dbReference>
<dbReference type="EMBL" id="QUOV01000001">
    <property type="protein sequence ID" value="REL34317.1"/>
    <property type="molecule type" value="Genomic_DNA"/>
</dbReference>
<keyword evidence="5" id="KW-1133">Transmembrane helix</keyword>
<keyword evidence="1" id="KW-0808">Transferase</keyword>
<keyword evidence="3" id="KW-0902">Two-component regulatory system</keyword>
<feature type="transmembrane region" description="Helical" evidence="5">
    <location>
        <begin position="117"/>
        <end position="135"/>
    </location>
</feature>
<evidence type="ECO:0000259" key="6">
    <source>
        <dbReference type="Pfam" id="PF02518"/>
    </source>
</evidence>
<evidence type="ECO:0000313" key="8">
    <source>
        <dbReference type="EMBL" id="REL34317.1"/>
    </source>
</evidence>
<sequence length="389" mass="42998">MYKAITKISQHCERLDVLAVVTWGLVLAISLYALPSQTANVQANTLGIAICFAAYIVCFFGATKLNKASLFGHAHQVFFGLQLASAFAIMLMLPLDFIPILTIIWAGMLINFCRFETALLIIIALVVVWFSFYGWRWQKDHFVLTGSLYGTFHIFSLLMSQQTQKAKQASEQANELNRQLLATQQLLTQSTKQHERTRIARELHDLLGHHLTALTINLQVSSHLCERDGNSAAKEKVDESYALAKLLLSDVREAVSTIKANQAIDVQAAIEALVAGVPALKVHQSIQTDIQLDSFELANTLVRISQEAITNTLRHSGASEFWLSITQQQDEIQLKIYDNGSAPKTLIAGNGLSGITERAELLGGTVNFNRENGGLTIAVNLPNHMRQSI</sequence>
<feature type="domain" description="Signal transduction histidine kinase subgroup 3 dimerisation and phosphoacceptor" evidence="7">
    <location>
        <begin position="195"/>
        <end position="259"/>
    </location>
</feature>
<evidence type="ECO:0000256" key="2">
    <source>
        <dbReference type="ARBA" id="ARBA00022777"/>
    </source>
</evidence>
<feature type="transmembrane region" description="Helical" evidence="5">
    <location>
        <begin position="15"/>
        <end position="34"/>
    </location>
</feature>
<comment type="caution">
    <text evidence="8">The sequence shown here is derived from an EMBL/GenBank/DDBJ whole genome shotgun (WGS) entry which is preliminary data.</text>
</comment>
<evidence type="ECO:0000313" key="9">
    <source>
        <dbReference type="Proteomes" id="UP000256999"/>
    </source>
</evidence>
<feature type="coiled-coil region" evidence="4">
    <location>
        <begin position="159"/>
        <end position="186"/>
    </location>
</feature>
<feature type="transmembrane region" description="Helical" evidence="5">
    <location>
        <begin position="142"/>
        <end position="160"/>
    </location>
</feature>
<dbReference type="CDD" id="cd16917">
    <property type="entry name" value="HATPase_UhpB-NarQ-NarX-like"/>
    <property type="match status" value="1"/>
</dbReference>
<protein>
    <submittedName>
        <fullName evidence="8">Sensor histidine kinase</fullName>
    </submittedName>
</protein>
<dbReference type="GO" id="GO:0000155">
    <property type="term" value="F:phosphorelay sensor kinase activity"/>
    <property type="evidence" value="ECO:0007669"/>
    <property type="project" value="InterPro"/>
</dbReference>